<keyword evidence="6" id="KW-1185">Reference proteome</keyword>
<dbReference type="AlphaFoldDB" id="A0A2W7R237"/>
<evidence type="ECO:0000256" key="1">
    <source>
        <dbReference type="ARBA" id="ARBA00022598"/>
    </source>
</evidence>
<name>A0A2W7R237_9BACT</name>
<sequence>MKKHCVELHQTGQFSQFFLDYIGGKKALAPFYTHEPKLESFKQAIAQKTFSEGNRKVLVGALHSQYANQEVSHAVSSNIKALGNEGTFTVTTGHQLNLFTGPLYFIYKIVSTINLAKKLAETYPENKFIPVYWMATEDHDFDEINYFKLDGKKYQWNSEQTGAVGDFELDKSFKEFLKSVSFAPEVFQEAYSTSKTLAEAVRKYVDALFGDQGLIIVDGDDASFKREFSEVILSDLFEHSPFEKATEATEALEKLGYSSQIFPREVNFFYLDKGVRERIEKMESGFGVVNTELRFTDEEMKALVEKHPERFSPNVVLRPLYQEVILPNLAYLGGPAEVVYWLQLKGVFDQFEVPFPVLLPRNFALLINEKVQRKMKQLNWDVEDLFVDVEYWKKTFVKSEASMDIELAKQKEIISAIYDIKGKEAAHLEKSLENAFEAGKVRSLKIIDQMATKLRKAEERRLHTQIERACCIQELVKPGGSPQERVVNMMQFYLSNPDLISELLGCFDPLDFRMMVLTHES</sequence>
<feature type="domain" description="Bacillithiol biosynthesis BshC N-terminal Rossmann-like" evidence="3">
    <location>
        <begin position="1"/>
        <end position="362"/>
    </location>
</feature>
<accession>A0A2W7R237</accession>
<dbReference type="InterPro" id="IPR055399">
    <property type="entry name" value="CC_BshC"/>
</dbReference>
<dbReference type="Pfam" id="PF10079">
    <property type="entry name" value="Rossmann-like_BshC"/>
    <property type="match status" value="1"/>
</dbReference>
<dbReference type="InterPro" id="IPR011199">
    <property type="entry name" value="Bacillithiol_biosynth_BshC"/>
</dbReference>
<proteinExistence type="inferred from homology"/>
<feature type="domain" description="Bacillithiol biosynthesis BshC C-terminal coiled-coil" evidence="4">
    <location>
        <begin position="364"/>
        <end position="518"/>
    </location>
</feature>
<evidence type="ECO:0000256" key="2">
    <source>
        <dbReference type="HAMAP-Rule" id="MF_01867"/>
    </source>
</evidence>
<gene>
    <name evidence="2" type="primary">bshC</name>
    <name evidence="5" type="ORF">LV85_01704</name>
</gene>
<keyword evidence="1 2" id="KW-0436">Ligase</keyword>
<evidence type="ECO:0000259" key="3">
    <source>
        <dbReference type="Pfam" id="PF10079"/>
    </source>
</evidence>
<comment type="caution">
    <text evidence="5">The sequence shown here is derived from an EMBL/GenBank/DDBJ whole genome shotgun (WGS) entry which is preliminary data.</text>
</comment>
<dbReference type="RefSeq" id="WP_111318264.1">
    <property type="nucleotide sequence ID" value="NZ_QKZT01000006.1"/>
</dbReference>
<reference evidence="5 6" key="1">
    <citation type="submission" date="2018-06" db="EMBL/GenBank/DDBJ databases">
        <title>Genomic Encyclopedia of Archaeal and Bacterial Type Strains, Phase II (KMG-II): from individual species to whole genera.</title>
        <authorList>
            <person name="Goeker M."/>
        </authorList>
    </citation>
    <scope>NUCLEOTIDE SEQUENCE [LARGE SCALE GENOMIC DNA]</scope>
    <source>
        <strain evidence="5 6">DSM 19830</strain>
    </source>
</reference>
<dbReference type="Proteomes" id="UP000248882">
    <property type="component" value="Unassembled WGS sequence"/>
</dbReference>
<dbReference type="NCBIfam" id="TIGR03998">
    <property type="entry name" value="thiol_BshC"/>
    <property type="match status" value="1"/>
</dbReference>
<evidence type="ECO:0000313" key="6">
    <source>
        <dbReference type="Proteomes" id="UP000248882"/>
    </source>
</evidence>
<evidence type="ECO:0000313" key="5">
    <source>
        <dbReference type="EMBL" id="PZX53286.1"/>
    </source>
</evidence>
<dbReference type="Pfam" id="PF24850">
    <property type="entry name" value="CC_BshC"/>
    <property type="match status" value="1"/>
</dbReference>
<dbReference type="PIRSF" id="PIRSF012535">
    <property type="entry name" value="UCP012535"/>
    <property type="match status" value="1"/>
</dbReference>
<dbReference type="GO" id="GO:0016874">
    <property type="term" value="F:ligase activity"/>
    <property type="evidence" value="ECO:0007669"/>
    <property type="project" value="UniProtKB-UniRule"/>
</dbReference>
<dbReference type="HAMAP" id="MF_01867">
    <property type="entry name" value="BshC"/>
    <property type="match status" value="1"/>
</dbReference>
<dbReference type="OrthoDB" id="9765151at2"/>
<evidence type="ECO:0000259" key="4">
    <source>
        <dbReference type="Pfam" id="PF24850"/>
    </source>
</evidence>
<dbReference type="InterPro" id="IPR055398">
    <property type="entry name" value="Rossmann-like_BshC"/>
</dbReference>
<comment type="similarity">
    <text evidence="2">Belongs to the BshC family.</text>
</comment>
<dbReference type="EC" id="6.-.-.-" evidence="2"/>
<organism evidence="5 6">
    <name type="scientific">Algoriphagus chordae</name>
    <dbReference type="NCBI Taxonomy" id="237019"/>
    <lineage>
        <taxon>Bacteria</taxon>
        <taxon>Pseudomonadati</taxon>
        <taxon>Bacteroidota</taxon>
        <taxon>Cytophagia</taxon>
        <taxon>Cytophagales</taxon>
        <taxon>Cyclobacteriaceae</taxon>
        <taxon>Algoriphagus</taxon>
    </lineage>
</organism>
<protein>
    <recommendedName>
        <fullName evidence="2">Putative cysteine ligase BshC</fullName>
        <ecNumber evidence="2">6.-.-.-</ecNumber>
    </recommendedName>
</protein>
<dbReference type="EMBL" id="QKZT01000006">
    <property type="protein sequence ID" value="PZX53286.1"/>
    <property type="molecule type" value="Genomic_DNA"/>
</dbReference>